<name>A0ABP5ZJL4_9ACTN</name>
<keyword evidence="3" id="KW-1185">Reference proteome</keyword>
<feature type="region of interest" description="Disordered" evidence="1">
    <location>
        <begin position="1"/>
        <end position="75"/>
    </location>
</feature>
<feature type="region of interest" description="Disordered" evidence="1">
    <location>
        <begin position="88"/>
        <end position="128"/>
    </location>
</feature>
<feature type="compositionally biased region" description="Low complexity" evidence="1">
    <location>
        <begin position="36"/>
        <end position="52"/>
    </location>
</feature>
<organism evidence="2 3">
    <name type="scientific">Streptomyces gobitricini</name>
    <dbReference type="NCBI Taxonomy" id="68211"/>
    <lineage>
        <taxon>Bacteria</taxon>
        <taxon>Bacillati</taxon>
        <taxon>Actinomycetota</taxon>
        <taxon>Actinomycetes</taxon>
        <taxon>Kitasatosporales</taxon>
        <taxon>Streptomycetaceae</taxon>
        <taxon>Streptomyces</taxon>
    </lineage>
</organism>
<comment type="caution">
    <text evidence="2">The sequence shown here is derived from an EMBL/GenBank/DDBJ whole genome shotgun (WGS) entry which is preliminary data.</text>
</comment>
<sequence length="178" mass="19012">MPGASARGASAPGASVPGASALGGSRLARSRPPPAGAREPARPCGALRAAARYSHRAARAGRAAARHSRRAVELPRRRVPLVRRLVRPHAASGSGGAMPVNRNKPCWSERWNPRPGGPRRLGETDVPGIPDRTRWSLRRVSAPLIPPWRRGQKVAIPPSFAPLPARGGTRWEIKTAWG</sequence>
<protein>
    <submittedName>
        <fullName evidence="2">Uncharacterized protein</fullName>
    </submittedName>
</protein>
<evidence type="ECO:0000256" key="1">
    <source>
        <dbReference type="SAM" id="MobiDB-lite"/>
    </source>
</evidence>
<evidence type="ECO:0000313" key="3">
    <source>
        <dbReference type="Proteomes" id="UP001499942"/>
    </source>
</evidence>
<proteinExistence type="predicted"/>
<dbReference type="Proteomes" id="UP001499942">
    <property type="component" value="Unassembled WGS sequence"/>
</dbReference>
<feature type="compositionally biased region" description="Basic residues" evidence="1">
    <location>
        <begin position="53"/>
        <end position="69"/>
    </location>
</feature>
<dbReference type="EMBL" id="BAAASR010000018">
    <property type="protein sequence ID" value="GAA2498718.1"/>
    <property type="molecule type" value="Genomic_DNA"/>
</dbReference>
<reference evidence="3" key="1">
    <citation type="journal article" date="2019" name="Int. J. Syst. Evol. Microbiol.">
        <title>The Global Catalogue of Microorganisms (GCM) 10K type strain sequencing project: providing services to taxonomists for standard genome sequencing and annotation.</title>
        <authorList>
            <consortium name="The Broad Institute Genomics Platform"/>
            <consortium name="The Broad Institute Genome Sequencing Center for Infectious Disease"/>
            <person name="Wu L."/>
            <person name="Ma J."/>
        </authorList>
    </citation>
    <scope>NUCLEOTIDE SEQUENCE [LARGE SCALE GENOMIC DNA]</scope>
    <source>
        <strain evidence="3">JCM 5062</strain>
    </source>
</reference>
<evidence type="ECO:0000313" key="2">
    <source>
        <dbReference type="EMBL" id="GAA2498718.1"/>
    </source>
</evidence>
<accession>A0ABP5ZJL4</accession>
<gene>
    <name evidence="2" type="ORF">GCM10010393_33720</name>
</gene>
<feature type="compositionally biased region" description="Low complexity" evidence="1">
    <location>
        <begin position="1"/>
        <end position="27"/>
    </location>
</feature>